<dbReference type="GO" id="GO:0005886">
    <property type="term" value="C:plasma membrane"/>
    <property type="evidence" value="ECO:0007669"/>
    <property type="project" value="UniProtKB-SubCell"/>
</dbReference>
<keyword evidence="9 18" id="KW-0418">Kinase</keyword>
<feature type="transmembrane region" description="Helical" evidence="15">
    <location>
        <begin position="176"/>
        <end position="196"/>
    </location>
</feature>
<keyword evidence="8" id="KW-0547">Nucleotide-binding</keyword>
<evidence type="ECO:0000256" key="15">
    <source>
        <dbReference type="SAM" id="Phobius"/>
    </source>
</evidence>
<dbReference type="SUPFAM" id="SSF158472">
    <property type="entry name" value="HAMP domain-like"/>
    <property type="match status" value="1"/>
</dbReference>
<evidence type="ECO:0000313" key="18">
    <source>
        <dbReference type="EMBL" id="HIU02700.1"/>
    </source>
</evidence>
<evidence type="ECO:0000256" key="2">
    <source>
        <dbReference type="ARBA" id="ARBA00004651"/>
    </source>
</evidence>
<dbReference type="FunFam" id="1.10.287.130:FF:000001">
    <property type="entry name" value="Two-component sensor histidine kinase"/>
    <property type="match status" value="1"/>
</dbReference>
<dbReference type="Proteomes" id="UP000824164">
    <property type="component" value="Unassembled WGS sequence"/>
</dbReference>
<evidence type="ECO:0000256" key="13">
    <source>
        <dbReference type="ARBA" id="ARBA00023136"/>
    </source>
</evidence>
<dbReference type="SUPFAM" id="SSF47384">
    <property type="entry name" value="Homodimeric domain of signal transducing histidine kinase"/>
    <property type="match status" value="1"/>
</dbReference>
<dbReference type="AlphaFoldDB" id="A0A9D1HHG8"/>
<dbReference type="EC" id="2.7.13.3" evidence="3"/>
<evidence type="ECO:0000256" key="14">
    <source>
        <dbReference type="SAM" id="Coils"/>
    </source>
</evidence>
<dbReference type="InterPro" id="IPR004358">
    <property type="entry name" value="Sig_transdc_His_kin-like_C"/>
</dbReference>
<evidence type="ECO:0000313" key="19">
    <source>
        <dbReference type="Proteomes" id="UP000824164"/>
    </source>
</evidence>
<evidence type="ECO:0000256" key="8">
    <source>
        <dbReference type="ARBA" id="ARBA00022741"/>
    </source>
</evidence>
<evidence type="ECO:0000256" key="12">
    <source>
        <dbReference type="ARBA" id="ARBA00023012"/>
    </source>
</evidence>
<dbReference type="EMBL" id="DVLT01000038">
    <property type="protein sequence ID" value="HIU02700.1"/>
    <property type="molecule type" value="Genomic_DNA"/>
</dbReference>
<comment type="catalytic activity">
    <reaction evidence="1">
        <text>ATP + protein L-histidine = ADP + protein N-phospho-L-histidine.</text>
        <dbReference type="EC" id="2.7.13.3"/>
    </reaction>
</comment>
<dbReference type="InterPro" id="IPR005467">
    <property type="entry name" value="His_kinase_dom"/>
</dbReference>
<evidence type="ECO:0000256" key="5">
    <source>
        <dbReference type="ARBA" id="ARBA00022553"/>
    </source>
</evidence>
<gene>
    <name evidence="18" type="ORF">IAB63_05555</name>
</gene>
<dbReference type="SMART" id="SM00304">
    <property type="entry name" value="HAMP"/>
    <property type="match status" value="1"/>
</dbReference>
<evidence type="ECO:0000256" key="3">
    <source>
        <dbReference type="ARBA" id="ARBA00012438"/>
    </source>
</evidence>
<dbReference type="SMART" id="SM00387">
    <property type="entry name" value="HATPase_c"/>
    <property type="match status" value="1"/>
</dbReference>
<keyword evidence="12" id="KW-0902">Two-component regulatory system</keyword>
<evidence type="ECO:0000259" key="16">
    <source>
        <dbReference type="PROSITE" id="PS50109"/>
    </source>
</evidence>
<dbReference type="InterPro" id="IPR003661">
    <property type="entry name" value="HisK_dim/P_dom"/>
</dbReference>
<evidence type="ECO:0000256" key="7">
    <source>
        <dbReference type="ARBA" id="ARBA00022692"/>
    </source>
</evidence>
<feature type="domain" description="Histidine kinase" evidence="16">
    <location>
        <begin position="264"/>
        <end position="484"/>
    </location>
</feature>
<dbReference type="Pfam" id="PF02518">
    <property type="entry name" value="HATPase_c"/>
    <property type="match status" value="1"/>
</dbReference>
<dbReference type="InterPro" id="IPR003660">
    <property type="entry name" value="HAMP_dom"/>
</dbReference>
<keyword evidence="5" id="KW-0597">Phosphoprotein</keyword>
<dbReference type="Pfam" id="PF00672">
    <property type="entry name" value="HAMP"/>
    <property type="match status" value="1"/>
</dbReference>
<keyword evidence="10" id="KW-0067">ATP-binding</keyword>
<evidence type="ECO:0000256" key="6">
    <source>
        <dbReference type="ARBA" id="ARBA00022679"/>
    </source>
</evidence>
<keyword evidence="6" id="KW-0808">Transferase</keyword>
<dbReference type="CDD" id="cd06225">
    <property type="entry name" value="HAMP"/>
    <property type="match status" value="1"/>
</dbReference>
<dbReference type="CDD" id="cd00075">
    <property type="entry name" value="HATPase"/>
    <property type="match status" value="1"/>
</dbReference>
<dbReference type="PROSITE" id="PS50109">
    <property type="entry name" value="HIS_KIN"/>
    <property type="match status" value="1"/>
</dbReference>
<dbReference type="PANTHER" id="PTHR45528">
    <property type="entry name" value="SENSOR HISTIDINE KINASE CPXA"/>
    <property type="match status" value="1"/>
</dbReference>
<feature type="domain" description="HAMP" evidence="17">
    <location>
        <begin position="197"/>
        <end position="249"/>
    </location>
</feature>
<comment type="caution">
    <text evidence="18">The sequence shown here is derived from an EMBL/GenBank/DDBJ whole genome shotgun (WGS) entry which is preliminary data.</text>
</comment>
<feature type="coiled-coil region" evidence="14">
    <location>
        <begin position="237"/>
        <end position="264"/>
    </location>
</feature>
<dbReference type="SUPFAM" id="SSF55874">
    <property type="entry name" value="ATPase domain of HSP90 chaperone/DNA topoisomerase II/histidine kinase"/>
    <property type="match status" value="1"/>
</dbReference>
<dbReference type="Gene3D" id="3.30.565.10">
    <property type="entry name" value="Histidine kinase-like ATPase, C-terminal domain"/>
    <property type="match status" value="1"/>
</dbReference>
<dbReference type="Gene3D" id="6.10.340.10">
    <property type="match status" value="1"/>
</dbReference>
<dbReference type="PROSITE" id="PS50885">
    <property type="entry name" value="HAMP"/>
    <property type="match status" value="1"/>
</dbReference>
<reference evidence="18" key="2">
    <citation type="journal article" date="2021" name="PeerJ">
        <title>Extensive microbial diversity within the chicken gut microbiome revealed by metagenomics and culture.</title>
        <authorList>
            <person name="Gilroy R."/>
            <person name="Ravi A."/>
            <person name="Getino M."/>
            <person name="Pursley I."/>
            <person name="Horton D.L."/>
            <person name="Alikhan N.F."/>
            <person name="Baker D."/>
            <person name="Gharbi K."/>
            <person name="Hall N."/>
            <person name="Watson M."/>
            <person name="Adriaenssens E.M."/>
            <person name="Foster-Nyarko E."/>
            <person name="Jarju S."/>
            <person name="Secka A."/>
            <person name="Antonio M."/>
            <person name="Oren A."/>
            <person name="Chaudhuri R.R."/>
            <person name="La Ragione R."/>
            <person name="Hildebrand F."/>
            <person name="Pallen M.J."/>
        </authorList>
    </citation>
    <scope>NUCLEOTIDE SEQUENCE</scope>
    <source>
        <strain evidence="18">CHK187-14744</strain>
    </source>
</reference>
<reference evidence="18" key="1">
    <citation type="submission" date="2020-10" db="EMBL/GenBank/DDBJ databases">
        <authorList>
            <person name="Gilroy R."/>
        </authorList>
    </citation>
    <scope>NUCLEOTIDE SEQUENCE</scope>
    <source>
        <strain evidence="18">CHK187-14744</strain>
    </source>
</reference>
<dbReference type="SMART" id="SM00388">
    <property type="entry name" value="HisKA"/>
    <property type="match status" value="1"/>
</dbReference>
<evidence type="ECO:0000256" key="10">
    <source>
        <dbReference type="ARBA" id="ARBA00022840"/>
    </source>
</evidence>
<keyword evidence="4" id="KW-1003">Cell membrane</keyword>
<dbReference type="FunFam" id="3.30.565.10:FF:000006">
    <property type="entry name" value="Sensor histidine kinase WalK"/>
    <property type="match status" value="1"/>
</dbReference>
<dbReference type="PANTHER" id="PTHR45528:SF1">
    <property type="entry name" value="SENSOR HISTIDINE KINASE CPXA"/>
    <property type="match status" value="1"/>
</dbReference>
<keyword evidence="11 15" id="KW-1133">Transmembrane helix</keyword>
<dbReference type="CDD" id="cd00082">
    <property type="entry name" value="HisKA"/>
    <property type="match status" value="1"/>
</dbReference>
<evidence type="ECO:0000259" key="17">
    <source>
        <dbReference type="PROSITE" id="PS50885"/>
    </source>
</evidence>
<comment type="subcellular location">
    <subcellularLocation>
        <location evidence="2">Cell membrane</location>
        <topology evidence="2">Multi-pass membrane protein</topology>
    </subcellularLocation>
</comment>
<dbReference type="InterPro" id="IPR036097">
    <property type="entry name" value="HisK_dim/P_sf"/>
</dbReference>
<dbReference type="InterPro" id="IPR003594">
    <property type="entry name" value="HATPase_dom"/>
</dbReference>
<feature type="transmembrane region" description="Helical" evidence="15">
    <location>
        <begin position="12"/>
        <end position="30"/>
    </location>
</feature>
<dbReference type="PRINTS" id="PR00344">
    <property type="entry name" value="BCTRLSENSOR"/>
</dbReference>
<evidence type="ECO:0000256" key="11">
    <source>
        <dbReference type="ARBA" id="ARBA00022989"/>
    </source>
</evidence>
<dbReference type="Gene3D" id="1.10.287.130">
    <property type="match status" value="1"/>
</dbReference>
<keyword evidence="13 15" id="KW-0472">Membrane</keyword>
<dbReference type="InterPro" id="IPR050398">
    <property type="entry name" value="HssS/ArlS-like"/>
</dbReference>
<dbReference type="GO" id="GO:0005524">
    <property type="term" value="F:ATP binding"/>
    <property type="evidence" value="ECO:0007669"/>
    <property type="project" value="UniProtKB-KW"/>
</dbReference>
<protein>
    <recommendedName>
        <fullName evidence="3">histidine kinase</fullName>
        <ecNumber evidence="3">2.7.13.3</ecNumber>
    </recommendedName>
</protein>
<name>A0A9D1HHG8_9FIRM</name>
<evidence type="ECO:0000256" key="1">
    <source>
        <dbReference type="ARBA" id="ARBA00000085"/>
    </source>
</evidence>
<accession>A0A9D1HHG8</accession>
<dbReference type="GO" id="GO:0000155">
    <property type="term" value="F:phosphorelay sensor kinase activity"/>
    <property type="evidence" value="ECO:0007669"/>
    <property type="project" value="InterPro"/>
</dbReference>
<keyword evidence="14" id="KW-0175">Coiled coil</keyword>
<sequence length="490" mass="55223">MKLGTRMKITYAMVFIVPLLLIGISFWGIGRLELQQLGGRYGVADANLSITSDPFSMFNNIGNTVISQLQTTIQEKPAALDDVSYLEDINSQLGTYSSFIIVRRQGEIYFNGSDDDDVVIEDTDGYQPAGNYIIGDTPYHLRQIDFNFANGDEGSIQILTPVTMVVDQLRNIYTRLLVISVIILFVASSIAIFWLYQSIVQPLGKLKVAAENIKDGNLDFNVVTEAEDEIGELCTAFEEMRSKLKEQIDINMQYEKENKELISNISHDLKTPITAIKGYVEGIRDGVADTPEKMDKYIRTIYNKATDMDKLIDELFLYSKLDSNSLNYSFAKINVNDYFEDCADEISLDLESRNIIFSYHNYVDKDTIIIADPEQLKRVINNIVGNSVKYTGNKQGVISLRIKDEPEFIQVEIEDNGKGIAKNELPRIFERSYRTDASRNSSQGGSGLGLSIAKKIIEEHGGKIWARSTEGMGTTLCFVLRKYRESGIYE</sequence>
<keyword evidence="7 15" id="KW-0812">Transmembrane</keyword>
<evidence type="ECO:0000256" key="4">
    <source>
        <dbReference type="ARBA" id="ARBA00022475"/>
    </source>
</evidence>
<proteinExistence type="predicted"/>
<organism evidence="18 19">
    <name type="scientific">Candidatus Onthocola gallistercoris</name>
    <dbReference type="NCBI Taxonomy" id="2840876"/>
    <lineage>
        <taxon>Bacteria</taxon>
        <taxon>Bacillati</taxon>
        <taxon>Bacillota</taxon>
        <taxon>Bacilli</taxon>
        <taxon>Candidatus Onthocola</taxon>
    </lineage>
</organism>
<dbReference type="Pfam" id="PF00512">
    <property type="entry name" value="HisKA"/>
    <property type="match status" value="1"/>
</dbReference>
<evidence type="ECO:0000256" key="9">
    <source>
        <dbReference type="ARBA" id="ARBA00022777"/>
    </source>
</evidence>
<dbReference type="InterPro" id="IPR036890">
    <property type="entry name" value="HATPase_C_sf"/>
</dbReference>